<dbReference type="Proteomes" id="UP001201701">
    <property type="component" value="Unassembled WGS sequence"/>
</dbReference>
<evidence type="ECO:0000259" key="2">
    <source>
        <dbReference type="PROSITE" id="PS50006"/>
    </source>
</evidence>
<organism evidence="3 4">
    <name type="scientific">Mesorhizobium retamae</name>
    <dbReference type="NCBI Taxonomy" id="2912854"/>
    <lineage>
        <taxon>Bacteria</taxon>
        <taxon>Pseudomonadati</taxon>
        <taxon>Pseudomonadota</taxon>
        <taxon>Alphaproteobacteria</taxon>
        <taxon>Hyphomicrobiales</taxon>
        <taxon>Phyllobacteriaceae</taxon>
        <taxon>Mesorhizobium</taxon>
    </lineage>
</organism>
<comment type="caution">
    <text evidence="3">The sequence shown here is derived from an EMBL/GenBank/DDBJ whole genome shotgun (WGS) entry which is preliminary data.</text>
</comment>
<dbReference type="InterPro" id="IPR046883">
    <property type="entry name" value="T6SS_FHA_C"/>
</dbReference>
<feature type="region of interest" description="Disordered" evidence="1">
    <location>
        <begin position="137"/>
        <end position="156"/>
    </location>
</feature>
<dbReference type="EMBL" id="JAKREW010000001">
    <property type="protein sequence ID" value="MCG7504059.1"/>
    <property type="molecule type" value="Genomic_DNA"/>
</dbReference>
<accession>A0ABS9QBN2</accession>
<evidence type="ECO:0000313" key="4">
    <source>
        <dbReference type="Proteomes" id="UP001201701"/>
    </source>
</evidence>
<dbReference type="PROSITE" id="PS50006">
    <property type="entry name" value="FHA_DOMAIN"/>
    <property type="match status" value="1"/>
</dbReference>
<keyword evidence="4" id="KW-1185">Reference proteome</keyword>
<dbReference type="SUPFAM" id="SSF49879">
    <property type="entry name" value="SMAD/FHA domain"/>
    <property type="match status" value="1"/>
</dbReference>
<dbReference type="Pfam" id="PF20232">
    <property type="entry name" value="T6SS_FHA_C"/>
    <property type="match status" value="1"/>
</dbReference>
<dbReference type="Gene3D" id="2.60.200.20">
    <property type="match status" value="1"/>
</dbReference>
<gene>
    <name evidence="3" type="ORF">L4923_03410</name>
</gene>
<dbReference type="SMART" id="SM00240">
    <property type="entry name" value="FHA"/>
    <property type="match status" value="1"/>
</dbReference>
<dbReference type="RefSeq" id="WP_239362029.1">
    <property type="nucleotide sequence ID" value="NZ_JAKREW010000001.1"/>
</dbReference>
<dbReference type="InterPro" id="IPR008984">
    <property type="entry name" value="SMAD_FHA_dom_sf"/>
</dbReference>
<protein>
    <submittedName>
        <fullName evidence="3">FHA domain-containing protein</fullName>
    </submittedName>
</protein>
<evidence type="ECO:0000313" key="3">
    <source>
        <dbReference type="EMBL" id="MCG7504059.1"/>
    </source>
</evidence>
<reference evidence="3 4" key="1">
    <citation type="submission" date="2022-02" db="EMBL/GenBank/DDBJ databases">
        <title>Draft genome sequence of Mezorhizobium retamae strain IRAMC:0171 isolated from Retama raetam nodules.</title>
        <authorList>
            <person name="Bengaied R."/>
            <person name="Sbissi I."/>
            <person name="Huber K."/>
            <person name="Ghodbane F."/>
            <person name="Nouioui I."/>
            <person name="Tarhouni M."/>
            <person name="Gtari M."/>
        </authorList>
    </citation>
    <scope>NUCLEOTIDE SEQUENCE [LARGE SCALE GENOMIC DNA]</scope>
    <source>
        <strain evidence="3 4">IRAMC:0171</strain>
    </source>
</reference>
<name>A0ABS9QBN2_9HYPH</name>
<proteinExistence type="predicted"/>
<dbReference type="CDD" id="cd00060">
    <property type="entry name" value="FHA"/>
    <property type="match status" value="1"/>
</dbReference>
<sequence>MKLVLTIENSGSFAPGLRQSFDLADGKVTLGRGKECDWLLPDASRFVSSRHCEIERRGNDFVLTDLSRNGLAVSAKELTEGQQITLRNGDTISIGPFSIIVSILHGDPATDDGATIFMANASEATVLQHAELSKVSSQIRPQLENSGHPSTPPPTGKIQPVTAAADFRSDFVTEFAIGADINPDRLAGRSDAEFARELGQIMRVVVPTMVALLRSNRQMLQVAGKPDATHASDSLTTLTQTKGDVLELFLNASDHDLEGTTEVLDRLVGALKDHQRTAFPSLQIALFKLLNDFAPTTIERQVGSTLLRSHKGRCWDAYSAVWEAHSNAGQNGVLDVLLQYFREAYDSALIERRH</sequence>
<feature type="domain" description="FHA" evidence="2">
    <location>
        <begin position="28"/>
        <end position="78"/>
    </location>
</feature>
<dbReference type="Pfam" id="PF00498">
    <property type="entry name" value="FHA"/>
    <property type="match status" value="1"/>
</dbReference>
<feature type="compositionally biased region" description="Polar residues" evidence="1">
    <location>
        <begin position="137"/>
        <end position="149"/>
    </location>
</feature>
<evidence type="ECO:0000256" key="1">
    <source>
        <dbReference type="SAM" id="MobiDB-lite"/>
    </source>
</evidence>
<dbReference type="InterPro" id="IPR000253">
    <property type="entry name" value="FHA_dom"/>
</dbReference>